<evidence type="ECO:0000313" key="1">
    <source>
        <dbReference type="EMBL" id="PQO27390.1"/>
    </source>
</evidence>
<dbReference type="EMBL" id="PUIA01000057">
    <property type="protein sequence ID" value="PQO27390.1"/>
    <property type="molecule type" value="Genomic_DNA"/>
</dbReference>
<comment type="caution">
    <text evidence="1">The sequence shown here is derived from an EMBL/GenBank/DDBJ whole genome shotgun (WGS) entry which is preliminary data.</text>
</comment>
<accession>A0A2S8F5J7</accession>
<name>A0A2S8F5J7_9BACT</name>
<protein>
    <submittedName>
        <fullName evidence="1">Uncharacterized protein</fullName>
    </submittedName>
</protein>
<proteinExistence type="predicted"/>
<reference evidence="1 2" key="1">
    <citation type="submission" date="2018-02" db="EMBL/GenBank/DDBJ databases">
        <title>Comparative genomes isolates from brazilian mangrove.</title>
        <authorList>
            <person name="Araujo J.E."/>
            <person name="Taketani R.G."/>
            <person name="Silva M.C.P."/>
            <person name="Loureco M.V."/>
            <person name="Andreote F.D."/>
        </authorList>
    </citation>
    <scope>NUCLEOTIDE SEQUENCE [LARGE SCALE GENOMIC DNA]</scope>
    <source>
        <strain evidence="1 2">HEX-2 MGV</strain>
    </source>
</reference>
<dbReference type="AlphaFoldDB" id="A0A2S8F5J7"/>
<organism evidence="1 2">
    <name type="scientific">Blastopirellula marina</name>
    <dbReference type="NCBI Taxonomy" id="124"/>
    <lineage>
        <taxon>Bacteria</taxon>
        <taxon>Pseudomonadati</taxon>
        <taxon>Planctomycetota</taxon>
        <taxon>Planctomycetia</taxon>
        <taxon>Pirellulales</taxon>
        <taxon>Pirellulaceae</taxon>
        <taxon>Blastopirellula</taxon>
    </lineage>
</organism>
<dbReference type="Proteomes" id="UP000240009">
    <property type="component" value="Unassembled WGS sequence"/>
</dbReference>
<gene>
    <name evidence="1" type="ORF">C5Y96_17775</name>
</gene>
<evidence type="ECO:0000313" key="2">
    <source>
        <dbReference type="Proteomes" id="UP000240009"/>
    </source>
</evidence>
<sequence length="77" mass="9230">MDRFITPIKRGLRRGYRCLIDWTEFIESDLISREECKQQCRAHIARMIREQDGDSVQNRTLSARQDLWLNQPEGCFE</sequence>